<feature type="transmembrane region" description="Helical" evidence="2">
    <location>
        <begin position="372"/>
        <end position="392"/>
    </location>
</feature>
<feature type="transmembrane region" description="Helical" evidence="2">
    <location>
        <begin position="262"/>
        <end position="289"/>
    </location>
</feature>
<evidence type="ECO:0000259" key="3">
    <source>
        <dbReference type="Pfam" id="PF07853"/>
    </source>
</evidence>
<evidence type="ECO:0000313" key="5">
    <source>
        <dbReference type="EMBL" id="PLS29493.1"/>
    </source>
</evidence>
<evidence type="ECO:0000256" key="2">
    <source>
        <dbReference type="SAM" id="Phobius"/>
    </source>
</evidence>
<keyword evidence="6" id="KW-1185">Reference proteome</keyword>
<dbReference type="InterPro" id="IPR012867">
    <property type="entry name" value="DUF1648"/>
</dbReference>
<evidence type="ECO:0000256" key="1">
    <source>
        <dbReference type="SAM" id="MobiDB-lite"/>
    </source>
</evidence>
<feature type="transmembrane region" description="Helical" evidence="2">
    <location>
        <begin position="150"/>
        <end position="167"/>
    </location>
</feature>
<dbReference type="AlphaFoldDB" id="A0A2N5J5N0"/>
<evidence type="ECO:0000259" key="4">
    <source>
        <dbReference type="Pfam" id="PF19124"/>
    </source>
</evidence>
<dbReference type="PANTHER" id="PTHR37810">
    <property type="entry name" value="IMMUNITY PROTEIN SDPI"/>
    <property type="match status" value="1"/>
</dbReference>
<feature type="transmembrane region" description="Helical" evidence="2">
    <location>
        <begin position="192"/>
        <end position="213"/>
    </location>
</feature>
<feature type="domain" description="DUF5808" evidence="4">
    <location>
        <begin position="348"/>
        <end position="373"/>
    </location>
</feature>
<name>A0A2N5J5N0_9BIFI</name>
<feature type="transmembrane region" description="Helical" evidence="2">
    <location>
        <begin position="6"/>
        <end position="27"/>
    </location>
</feature>
<keyword evidence="2" id="KW-1133">Transmembrane helix</keyword>
<dbReference type="EMBL" id="NMWT01000003">
    <property type="protein sequence ID" value="PLS29493.1"/>
    <property type="molecule type" value="Genomic_DNA"/>
</dbReference>
<evidence type="ECO:0000313" key="6">
    <source>
        <dbReference type="Proteomes" id="UP000235034"/>
    </source>
</evidence>
<dbReference type="PANTHER" id="PTHR37810:SF9">
    <property type="entry name" value="MEMBRANE PROTEIN"/>
    <property type="match status" value="1"/>
</dbReference>
<dbReference type="OrthoDB" id="9808690at2"/>
<dbReference type="InterPro" id="IPR043831">
    <property type="entry name" value="DUF5808"/>
</dbReference>
<dbReference type="RefSeq" id="WP_101621595.1">
    <property type="nucleotide sequence ID" value="NZ_NMWT01000003.1"/>
</dbReference>
<sequence>MNETIATIALPLTVLILPSLVAVPMALTPWLTDRREVFGVTVPRAAHRDSRIRTLKTAYTRAVVVADAACVVCSFAAWLLAGATGALWAAGAATIVVAVLAVAAQQACRRKVMAVKRERGWTADGDRRAAAVAETVAPEPLGLGWESLQAVALAVTILIGVLGYESMPDRVPMHMDLAGRVDSWAVKSPSVIWYPVLAQLLMAVVMVVCHAVLLRSRRPTDPERPASSAYAYGVYARAWSVYLVVVGLLVAAAMGWGFQLSLIGVVGTGTVGVLLTLVAVAAAVGAIGVGVRYGQNGARVFAGDDGDVTGDGGDVTGDGGHDGDGDGDGTMPRDDDRHWIGGVIYWNRDDPAVIVPKRFGIGWTCNFARPGAWAAIVALLAVIAGMPVAFSLP</sequence>
<dbReference type="Pfam" id="PF19124">
    <property type="entry name" value="DUF5808"/>
    <property type="match status" value="1"/>
</dbReference>
<proteinExistence type="predicted"/>
<dbReference type="Proteomes" id="UP000235034">
    <property type="component" value="Unassembled WGS sequence"/>
</dbReference>
<keyword evidence="2" id="KW-0812">Transmembrane</keyword>
<feature type="transmembrane region" description="Helical" evidence="2">
    <location>
        <begin position="58"/>
        <end position="80"/>
    </location>
</feature>
<reference evidence="5 6" key="1">
    <citation type="submission" date="2017-07" db="EMBL/GenBank/DDBJ databases">
        <title>Bifidobacterium novel species.</title>
        <authorList>
            <person name="Lugli G.A."/>
            <person name="Milani C."/>
            <person name="Duranti S."/>
            <person name="Mangifesta M."/>
        </authorList>
    </citation>
    <scope>NUCLEOTIDE SEQUENCE [LARGE SCALE GENOMIC DNA]</scope>
    <source>
        <strain evidence="5 6">77</strain>
    </source>
</reference>
<feature type="transmembrane region" description="Helical" evidence="2">
    <location>
        <begin position="86"/>
        <end position="104"/>
    </location>
</feature>
<dbReference type="Pfam" id="PF07853">
    <property type="entry name" value="DUF1648"/>
    <property type="match status" value="1"/>
</dbReference>
<dbReference type="GO" id="GO:0009636">
    <property type="term" value="P:response to toxic substance"/>
    <property type="evidence" value="ECO:0007669"/>
    <property type="project" value="TreeGrafter"/>
</dbReference>
<feature type="transmembrane region" description="Helical" evidence="2">
    <location>
        <begin position="234"/>
        <end position="256"/>
    </location>
</feature>
<feature type="region of interest" description="Disordered" evidence="1">
    <location>
        <begin position="311"/>
        <end position="332"/>
    </location>
</feature>
<organism evidence="5 6">
    <name type="scientific">Bifidobacterium parmae</name>
    <dbReference type="NCBI Taxonomy" id="361854"/>
    <lineage>
        <taxon>Bacteria</taxon>
        <taxon>Bacillati</taxon>
        <taxon>Actinomycetota</taxon>
        <taxon>Actinomycetes</taxon>
        <taxon>Bifidobacteriales</taxon>
        <taxon>Bifidobacteriaceae</taxon>
        <taxon>Bifidobacterium</taxon>
    </lineage>
</organism>
<protein>
    <submittedName>
        <fullName evidence="5">LacI family transcriptional regulator</fullName>
    </submittedName>
</protein>
<keyword evidence="2" id="KW-0472">Membrane</keyword>
<feature type="domain" description="DUF1648" evidence="3">
    <location>
        <begin position="153"/>
        <end position="197"/>
    </location>
</feature>
<gene>
    <name evidence="5" type="ORF">Uis4E_0367</name>
</gene>
<comment type="caution">
    <text evidence="5">The sequence shown here is derived from an EMBL/GenBank/DDBJ whole genome shotgun (WGS) entry which is preliminary data.</text>
</comment>
<accession>A0A2N5J5N0</accession>